<name>A0ABU5X9R2_BORPP</name>
<comment type="caution">
    <text evidence="2">The sequence shown here is derived from an EMBL/GenBank/DDBJ whole genome shotgun (WGS) entry which is preliminary data.</text>
</comment>
<dbReference type="GeneID" id="93202683"/>
<accession>A0ABU5X9R2</accession>
<keyword evidence="3" id="KW-1185">Reference proteome</keyword>
<evidence type="ECO:0000313" key="2">
    <source>
        <dbReference type="EMBL" id="MEB2665630.1"/>
    </source>
</evidence>
<evidence type="ECO:0000313" key="3">
    <source>
        <dbReference type="Proteomes" id="UP001324595"/>
    </source>
</evidence>
<dbReference type="InterPro" id="IPR000120">
    <property type="entry name" value="Amidase"/>
</dbReference>
<evidence type="ECO:0000259" key="1">
    <source>
        <dbReference type="Pfam" id="PF01425"/>
    </source>
</evidence>
<dbReference type="RefSeq" id="WP_010927762.1">
    <property type="nucleotide sequence ID" value="NZ_AP019378.2"/>
</dbReference>
<dbReference type="Proteomes" id="UP001324595">
    <property type="component" value="Unassembled WGS sequence"/>
</dbReference>
<dbReference type="PANTHER" id="PTHR11895">
    <property type="entry name" value="TRANSAMIDASE"/>
    <property type="match status" value="1"/>
</dbReference>
<dbReference type="InterPro" id="IPR020556">
    <property type="entry name" value="Amidase_CS"/>
</dbReference>
<dbReference type="PANTHER" id="PTHR11895:SF176">
    <property type="entry name" value="AMIDASE AMID-RELATED"/>
    <property type="match status" value="1"/>
</dbReference>
<gene>
    <name evidence="2" type="ORF">U5T69_21225</name>
</gene>
<dbReference type="Gene3D" id="3.90.1300.10">
    <property type="entry name" value="Amidase signature (AS) domain"/>
    <property type="match status" value="1"/>
</dbReference>
<organism evidence="2 3">
    <name type="scientific">Bordetella parapertussis</name>
    <dbReference type="NCBI Taxonomy" id="519"/>
    <lineage>
        <taxon>Bacteria</taxon>
        <taxon>Pseudomonadati</taxon>
        <taxon>Pseudomonadota</taxon>
        <taxon>Betaproteobacteria</taxon>
        <taxon>Burkholderiales</taxon>
        <taxon>Alcaligenaceae</taxon>
        <taxon>Bordetella</taxon>
    </lineage>
</organism>
<feature type="domain" description="Amidase" evidence="1">
    <location>
        <begin position="59"/>
        <end position="432"/>
    </location>
</feature>
<proteinExistence type="predicted"/>
<dbReference type="Pfam" id="PF01425">
    <property type="entry name" value="Amidase"/>
    <property type="match status" value="1"/>
</dbReference>
<dbReference type="EMBL" id="JAXUBE010000149">
    <property type="protein sequence ID" value="MEB2665630.1"/>
    <property type="molecule type" value="Genomic_DNA"/>
</dbReference>
<dbReference type="InterPro" id="IPR036928">
    <property type="entry name" value="AS_sf"/>
</dbReference>
<protein>
    <submittedName>
        <fullName evidence="2">Amidase</fullName>
    </submittedName>
</protein>
<dbReference type="InterPro" id="IPR023631">
    <property type="entry name" value="Amidase_dom"/>
</dbReference>
<reference evidence="2 3" key="1">
    <citation type="submission" date="2023-12" db="EMBL/GenBank/DDBJ databases">
        <title>Draft Genome Sequences of Bordetella parapertussis clinical Isolates from Colombia, 2023.</title>
        <authorList>
            <person name="Montilla E.A."/>
            <person name="Rojas F."/>
            <person name="Vargas M.N."/>
            <person name="Bonilla V."/>
            <person name="Duarte C."/>
        </authorList>
    </citation>
    <scope>NUCLEOTIDE SEQUENCE [LARGE SCALE GENOMIC DNA]</scope>
    <source>
        <strain evidence="2 3">320001806</strain>
    </source>
</reference>
<dbReference type="SUPFAM" id="SSF75304">
    <property type="entry name" value="Amidase signature (AS) enzymes"/>
    <property type="match status" value="1"/>
</dbReference>
<sequence>MTPAGLPDSIAGLRAQLAAGALDVAQAQALALQRQACEADGWHCVVALPDDAGEVPPASLPLAGVGLAHKDIFVLPGRVPECGARHPWPDAPVRAATVIRRLAAAGSRPLAALAMAEHASGATGENPRYSLLRNPLDADAAVGGSSSGSAVAMAAGLCYGSLGTDTAGSVRIPAATCGVVGLMPTRGLLPGDGVAPLAGELDTVGVLARCADDAQAVLHAALDAAQAAALDASATPAMERWRIATCWIHPDPAVRLDPAVHAALEDYATECSAHGRRREAQLAALPQWIRLAQTLLYAGSAAAHAQALRGQAPALGALARNLALTGAAMPPAWAHAALAQRRAQVDAFVAEALADTDVLLTPALPGPVPDWSQVLTSSPGFEARRLLDLFCWLSFVNYLGLPAIVFPIGRDAAGRPISVQAIARPGGEAMLLALARQAGHSRFGGRGFAQQPGLPLARSRERV</sequence>
<dbReference type="PROSITE" id="PS00571">
    <property type="entry name" value="AMIDASES"/>
    <property type="match status" value="1"/>
</dbReference>